<reference evidence="7 8" key="1">
    <citation type="submission" date="2014-09" db="EMBL/GenBank/DDBJ databases">
        <title>Sporocytophaga myxococcoides PG-01 genome sequencing.</title>
        <authorList>
            <person name="Liu L."/>
            <person name="Gao P.J."/>
            <person name="Chen G.J."/>
            <person name="Wang L.S."/>
        </authorList>
    </citation>
    <scope>NUCLEOTIDE SEQUENCE [LARGE SCALE GENOMIC DNA]</scope>
    <source>
        <strain evidence="7 8">PG-01</strain>
    </source>
</reference>
<keyword evidence="8" id="KW-1185">Reference proteome</keyword>
<comment type="similarity">
    <text evidence="2">Belongs to the glycosyl hydrolase 3 family.</text>
</comment>
<dbReference type="SUPFAM" id="SSF51445">
    <property type="entry name" value="(Trans)glycosidases"/>
    <property type="match status" value="1"/>
</dbReference>
<proteinExistence type="inferred from homology"/>
<sequence length="336" mass="37556">MIGQMILVGLNDRTVLPTNDSIRKELNAGKIGSVIIFEKNISKTKSAETLKKLIADLQTETPIPLFVTIDEEGGKVHRLKEKYGFVKMPSAQYLGNLNNPDSTLFYTRNLAKELKELGINLNFAPDVDLGLNKENPVIYKVGRSYSANPQIVTEQALLSIEGHHEFGVKTILKHFPGHGSSSLDSHLGIVDITNQWKIMELWPYRDIIRSGNCDAVMTAHIINCHLDTSCLPATLSKPIINDILRDLLQFDGVVFSDDMQMNAISKNYGLENAIKLSINAGVDILLFGNNVHLDDRITATQIHNIIKKLVKSGEIKESRIEESFRRIMALKNKKVN</sequence>
<evidence type="ECO:0000256" key="1">
    <source>
        <dbReference type="ARBA" id="ARBA00001231"/>
    </source>
</evidence>
<protein>
    <recommendedName>
        <fullName evidence="3">beta-N-acetylhexosaminidase</fullName>
        <ecNumber evidence="3">3.2.1.52</ecNumber>
    </recommendedName>
</protein>
<keyword evidence="4" id="KW-0378">Hydrolase</keyword>
<organism evidence="7 8">
    <name type="scientific">Sporocytophaga myxococcoides</name>
    <dbReference type="NCBI Taxonomy" id="153721"/>
    <lineage>
        <taxon>Bacteria</taxon>
        <taxon>Pseudomonadati</taxon>
        <taxon>Bacteroidota</taxon>
        <taxon>Cytophagia</taxon>
        <taxon>Cytophagales</taxon>
        <taxon>Cytophagaceae</taxon>
        <taxon>Sporocytophaga</taxon>
    </lineage>
</organism>
<gene>
    <name evidence="7" type="ORF">MYP_4961</name>
</gene>
<dbReference type="Gene3D" id="3.20.20.300">
    <property type="entry name" value="Glycoside hydrolase, family 3, N-terminal domain"/>
    <property type="match status" value="1"/>
</dbReference>
<evidence type="ECO:0000256" key="3">
    <source>
        <dbReference type="ARBA" id="ARBA00012663"/>
    </source>
</evidence>
<evidence type="ECO:0000313" key="8">
    <source>
        <dbReference type="Proteomes" id="UP000030185"/>
    </source>
</evidence>
<evidence type="ECO:0000313" key="7">
    <source>
        <dbReference type="EMBL" id="GAL87730.1"/>
    </source>
</evidence>
<dbReference type="PANTHER" id="PTHR30480:SF13">
    <property type="entry name" value="BETA-HEXOSAMINIDASE"/>
    <property type="match status" value="1"/>
</dbReference>
<dbReference type="InterPro" id="IPR050226">
    <property type="entry name" value="NagZ_Beta-hexosaminidase"/>
</dbReference>
<dbReference type="AlphaFoldDB" id="A0A098LLA9"/>
<dbReference type="PANTHER" id="PTHR30480">
    <property type="entry name" value="BETA-HEXOSAMINIDASE-RELATED"/>
    <property type="match status" value="1"/>
</dbReference>
<dbReference type="InterPro" id="IPR036962">
    <property type="entry name" value="Glyco_hydro_3_N_sf"/>
</dbReference>
<comment type="catalytic activity">
    <reaction evidence="1">
        <text>Hydrolysis of terminal non-reducing N-acetyl-D-hexosamine residues in N-acetyl-beta-D-hexosaminides.</text>
        <dbReference type="EC" id="3.2.1.52"/>
    </reaction>
</comment>
<dbReference type="Pfam" id="PF00933">
    <property type="entry name" value="Glyco_hydro_3"/>
    <property type="match status" value="1"/>
</dbReference>
<dbReference type="GO" id="GO:0009254">
    <property type="term" value="P:peptidoglycan turnover"/>
    <property type="evidence" value="ECO:0007669"/>
    <property type="project" value="TreeGrafter"/>
</dbReference>
<evidence type="ECO:0000256" key="5">
    <source>
        <dbReference type="ARBA" id="ARBA00023295"/>
    </source>
</evidence>
<dbReference type="InterPro" id="IPR001764">
    <property type="entry name" value="Glyco_hydro_3_N"/>
</dbReference>
<comment type="caution">
    <text evidence="7">The sequence shown here is derived from an EMBL/GenBank/DDBJ whole genome shotgun (WGS) entry which is preliminary data.</text>
</comment>
<dbReference type="InterPro" id="IPR017853">
    <property type="entry name" value="GH"/>
</dbReference>
<dbReference type="eggNOG" id="COG1472">
    <property type="taxonomic scope" value="Bacteria"/>
</dbReference>
<dbReference type="GO" id="GO:0004563">
    <property type="term" value="F:beta-N-acetylhexosaminidase activity"/>
    <property type="evidence" value="ECO:0007669"/>
    <property type="project" value="UniProtKB-EC"/>
</dbReference>
<dbReference type="EMBL" id="BBLT01000016">
    <property type="protein sequence ID" value="GAL87730.1"/>
    <property type="molecule type" value="Genomic_DNA"/>
</dbReference>
<accession>A0A098LLA9</accession>
<evidence type="ECO:0000259" key="6">
    <source>
        <dbReference type="Pfam" id="PF00933"/>
    </source>
</evidence>
<dbReference type="STRING" id="153721.MYP_4961"/>
<dbReference type="GO" id="GO:0005975">
    <property type="term" value="P:carbohydrate metabolic process"/>
    <property type="evidence" value="ECO:0007669"/>
    <property type="project" value="InterPro"/>
</dbReference>
<feature type="domain" description="Glycoside hydrolase family 3 N-terminal" evidence="6">
    <location>
        <begin position="2"/>
        <end position="329"/>
    </location>
</feature>
<keyword evidence="5" id="KW-0326">Glycosidase</keyword>
<evidence type="ECO:0000256" key="2">
    <source>
        <dbReference type="ARBA" id="ARBA00005336"/>
    </source>
</evidence>
<name>A0A098LLA9_9BACT</name>
<evidence type="ECO:0000256" key="4">
    <source>
        <dbReference type="ARBA" id="ARBA00022801"/>
    </source>
</evidence>
<dbReference type="EC" id="3.2.1.52" evidence="3"/>
<dbReference type="Proteomes" id="UP000030185">
    <property type="component" value="Unassembled WGS sequence"/>
</dbReference>